<name>A0A2S4VEL1_9BASI</name>
<keyword evidence="3" id="KW-1185">Reference proteome</keyword>
<feature type="compositionally biased region" description="Polar residues" evidence="1">
    <location>
        <begin position="80"/>
        <end position="96"/>
    </location>
</feature>
<dbReference type="VEuPathDB" id="FungiDB:PSTT_07896"/>
<gene>
    <name evidence="2" type="ORF">PSTT_07896</name>
</gene>
<dbReference type="EMBL" id="PKSL01000069">
    <property type="protein sequence ID" value="POW07958.1"/>
    <property type="molecule type" value="Genomic_DNA"/>
</dbReference>
<organism evidence="2 3">
    <name type="scientific">Puccinia striiformis</name>
    <dbReference type="NCBI Taxonomy" id="27350"/>
    <lineage>
        <taxon>Eukaryota</taxon>
        <taxon>Fungi</taxon>
        <taxon>Dikarya</taxon>
        <taxon>Basidiomycota</taxon>
        <taxon>Pucciniomycotina</taxon>
        <taxon>Pucciniomycetes</taxon>
        <taxon>Pucciniales</taxon>
        <taxon>Pucciniaceae</taxon>
        <taxon>Puccinia</taxon>
    </lineage>
</organism>
<proteinExistence type="predicted"/>
<evidence type="ECO:0000313" key="3">
    <source>
        <dbReference type="Proteomes" id="UP000239156"/>
    </source>
</evidence>
<feature type="region of interest" description="Disordered" evidence="1">
    <location>
        <begin position="80"/>
        <end position="101"/>
    </location>
</feature>
<dbReference type="AlphaFoldDB" id="A0A2S4VEL1"/>
<dbReference type="VEuPathDB" id="FungiDB:PSHT_16466"/>
<protein>
    <submittedName>
        <fullName evidence="2">Uncharacterized protein</fullName>
    </submittedName>
</protein>
<sequence>MGVPLSDVCFRKHQRIAELNVLLRTRPVNTEDPTPHPRPLAVEPAMPSRYVDPQHQSMTPNNRAISLNSNVAATSHITMQSATAGPSGGLNPTTSNTRERQHSDLDSEFWFLDQHVMDVLLQATRFHFDDYMSEAACERFLADEKQKLTRLGNRFGFQTSIMLRNIPASMSTVTRRLGLDCSFQEQAACPKCWTLHEAIPDSETWAKQKLHLTVTTRCTARFFSTARSLSTSNEQIRKCDEAVFKEFTVSGKPAWRPIKGFCYQKLQDWLKRKLICPEFEDLIDAPLRYTRQDGVMRIFGTAAYGTLSKSPAPILNRTQAHPATSCSVCTSTGSILTAIR</sequence>
<evidence type="ECO:0000256" key="1">
    <source>
        <dbReference type="SAM" id="MobiDB-lite"/>
    </source>
</evidence>
<evidence type="ECO:0000313" key="2">
    <source>
        <dbReference type="EMBL" id="POW07958.1"/>
    </source>
</evidence>
<accession>A0A2S4VEL1</accession>
<reference evidence="2" key="1">
    <citation type="submission" date="2017-12" db="EMBL/GenBank/DDBJ databases">
        <title>Gene loss provides genomic basis for host adaptation in cereal stripe rust fungi.</title>
        <authorList>
            <person name="Xia C."/>
        </authorList>
    </citation>
    <scope>NUCLEOTIDE SEQUENCE [LARGE SCALE GENOMIC DNA]</scope>
    <source>
        <strain evidence="2">93-210</strain>
    </source>
</reference>
<comment type="caution">
    <text evidence="2">The sequence shown here is derived from an EMBL/GenBank/DDBJ whole genome shotgun (WGS) entry which is preliminary data.</text>
</comment>
<dbReference type="Proteomes" id="UP000239156">
    <property type="component" value="Unassembled WGS sequence"/>
</dbReference>